<proteinExistence type="inferred from homology"/>
<dbReference type="InterPro" id="IPR000612">
    <property type="entry name" value="PMP3"/>
</dbReference>
<comment type="similarity">
    <text evidence="2">Belongs to the UPF0057 (PMP3) family.</text>
</comment>
<comment type="caution">
    <text evidence="7">The sequence shown here is derived from an EMBL/GenBank/DDBJ whole genome shotgun (WGS) entry which is preliminary data.</text>
</comment>
<dbReference type="EMBL" id="CAJVPV010000081">
    <property type="protein sequence ID" value="CAG8441718.1"/>
    <property type="molecule type" value="Genomic_DNA"/>
</dbReference>
<comment type="subcellular location">
    <subcellularLocation>
        <location evidence="1">Membrane</location>
    </subcellularLocation>
</comment>
<gene>
    <name evidence="7" type="ORF">AMORRO_LOCUS335</name>
</gene>
<evidence type="ECO:0000313" key="8">
    <source>
        <dbReference type="Proteomes" id="UP000789342"/>
    </source>
</evidence>
<keyword evidence="8" id="KW-1185">Reference proteome</keyword>
<evidence type="ECO:0000256" key="5">
    <source>
        <dbReference type="ARBA" id="ARBA00023136"/>
    </source>
</evidence>
<dbReference type="Proteomes" id="UP000789342">
    <property type="component" value="Unassembled WGS sequence"/>
</dbReference>
<evidence type="ECO:0000256" key="4">
    <source>
        <dbReference type="ARBA" id="ARBA00022989"/>
    </source>
</evidence>
<keyword evidence="5 6" id="KW-0472">Membrane</keyword>
<accession>A0A9N8V866</accession>
<protein>
    <submittedName>
        <fullName evidence="7">3000_t:CDS:1</fullName>
    </submittedName>
</protein>
<name>A0A9N8V866_9GLOM</name>
<dbReference type="OrthoDB" id="2802411at2759"/>
<evidence type="ECO:0000313" key="7">
    <source>
        <dbReference type="EMBL" id="CAG8441718.1"/>
    </source>
</evidence>
<dbReference type="PANTHER" id="PTHR21659">
    <property type="entry name" value="HYDROPHOBIC PROTEIN RCI2 LOW TEMPERATURE AND SALT RESPONSIVE PROTEIN LTI6 -RELATED"/>
    <property type="match status" value="1"/>
</dbReference>
<dbReference type="PANTHER" id="PTHR21659:SF42">
    <property type="entry name" value="UPF0057 MEMBRANE PROTEIN ZK632.10-RELATED"/>
    <property type="match status" value="1"/>
</dbReference>
<keyword evidence="3 6" id="KW-0812">Transmembrane</keyword>
<dbReference type="Pfam" id="PF01679">
    <property type="entry name" value="Pmp3"/>
    <property type="match status" value="1"/>
</dbReference>
<evidence type="ECO:0000256" key="6">
    <source>
        <dbReference type="SAM" id="Phobius"/>
    </source>
</evidence>
<sequence length="76" mass="8189">MSSDQVQSFSTSTFLLILLSFFCPPFGILALRGCDSQLCINILLTVCGYLPGLVHAIYLITRPPKLSNDPNGSTPA</sequence>
<feature type="transmembrane region" description="Helical" evidence="6">
    <location>
        <begin position="12"/>
        <end position="31"/>
    </location>
</feature>
<organism evidence="7 8">
    <name type="scientific">Acaulospora morrowiae</name>
    <dbReference type="NCBI Taxonomy" id="94023"/>
    <lineage>
        <taxon>Eukaryota</taxon>
        <taxon>Fungi</taxon>
        <taxon>Fungi incertae sedis</taxon>
        <taxon>Mucoromycota</taxon>
        <taxon>Glomeromycotina</taxon>
        <taxon>Glomeromycetes</taxon>
        <taxon>Diversisporales</taxon>
        <taxon>Acaulosporaceae</taxon>
        <taxon>Acaulospora</taxon>
    </lineage>
</organism>
<dbReference type="GO" id="GO:0016020">
    <property type="term" value="C:membrane"/>
    <property type="evidence" value="ECO:0007669"/>
    <property type="project" value="UniProtKB-SubCell"/>
</dbReference>
<evidence type="ECO:0000256" key="2">
    <source>
        <dbReference type="ARBA" id="ARBA00009530"/>
    </source>
</evidence>
<reference evidence="7" key="1">
    <citation type="submission" date="2021-06" db="EMBL/GenBank/DDBJ databases">
        <authorList>
            <person name="Kallberg Y."/>
            <person name="Tangrot J."/>
            <person name="Rosling A."/>
        </authorList>
    </citation>
    <scope>NUCLEOTIDE SEQUENCE</scope>
    <source>
        <strain evidence="7">CL551</strain>
    </source>
</reference>
<evidence type="ECO:0000256" key="1">
    <source>
        <dbReference type="ARBA" id="ARBA00004370"/>
    </source>
</evidence>
<feature type="transmembrane region" description="Helical" evidence="6">
    <location>
        <begin position="38"/>
        <end position="60"/>
    </location>
</feature>
<keyword evidence="4 6" id="KW-1133">Transmembrane helix</keyword>
<dbReference type="AlphaFoldDB" id="A0A9N8V866"/>
<evidence type="ECO:0000256" key="3">
    <source>
        <dbReference type="ARBA" id="ARBA00022692"/>
    </source>
</evidence>